<dbReference type="PANTHER" id="PTHR45656:SF4">
    <property type="entry name" value="PROTEIN CBR-CLEC-78"/>
    <property type="match status" value="1"/>
</dbReference>
<gene>
    <name evidence="8" type="ORF">ONB1V03_LOCUS8416</name>
</gene>
<evidence type="ECO:0000256" key="2">
    <source>
        <dbReference type="ARBA" id="ARBA00022737"/>
    </source>
</evidence>
<feature type="disulfide bond" evidence="4">
    <location>
        <begin position="169"/>
        <end position="196"/>
    </location>
</feature>
<name>A0A7R9M3G7_9ACAR</name>
<proteinExistence type="predicted"/>
<dbReference type="Gene3D" id="2.10.70.10">
    <property type="entry name" value="Complement Module, domain 1"/>
    <property type="match status" value="5"/>
</dbReference>
<comment type="caution">
    <text evidence="4">Lacks conserved residue(s) required for the propagation of feature annotation.</text>
</comment>
<evidence type="ECO:0000256" key="3">
    <source>
        <dbReference type="ARBA" id="ARBA00023157"/>
    </source>
</evidence>
<dbReference type="Pfam" id="PF00084">
    <property type="entry name" value="Sushi"/>
    <property type="match status" value="5"/>
</dbReference>
<feature type="domain" description="Sushi" evidence="7">
    <location>
        <begin position="140"/>
        <end position="198"/>
    </location>
</feature>
<dbReference type="PANTHER" id="PTHR45656">
    <property type="entry name" value="PROTEIN CBR-CLEC-78"/>
    <property type="match status" value="1"/>
</dbReference>
<evidence type="ECO:0000256" key="1">
    <source>
        <dbReference type="ARBA" id="ARBA00022729"/>
    </source>
</evidence>
<evidence type="ECO:0000256" key="5">
    <source>
        <dbReference type="SAM" id="Phobius"/>
    </source>
</evidence>
<reference evidence="8" key="1">
    <citation type="submission" date="2020-11" db="EMBL/GenBank/DDBJ databases">
        <authorList>
            <person name="Tran Van P."/>
        </authorList>
    </citation>
    <scope>NUCLEOTIDE SEQUENCE</scope>
</reference>
<keyword evidence="9" id="KW-1185">Reference proteome</keyword>
<dbReference type="AlphaFoldDB" id="A0A7R9M3G7"/>
<keyword evidence="5" id="KW-0812">Transmembrane</keyword>
<keyword evidence="5" id="KW-1133">Transmembrane helix</keyword>
<dbReference type="SUPFAM" id="SSF57535">
    <property type="entry name" value="Complement control module/SCR domain"/>
    <property type="match status" value="5"/>
</dbReference>
<dbReference type="OrthoDB" id="6499124at2759"/>
<accession>A0A7R9M3G7</accession>
<dbReference type="InterPro" id="IPR035976">
    <property type="entry name" value="Sushi/SCR/CCP_sf"/>
</dbReference>
<evidence type="ECO:0000313" key="9">
    <source>
        <dbReference type="Proteomes" id="UP000728032"/>
    </source>
</evidence>
<dbReference type="Proteomes" id="UP000728032">
    <property type="component" value="Unassembled WGS sequence"/>
</dbReference>
<feature type="signal peptide" evidence="6">
    <location>
        <begin position="1"/>
        <end position="22"/>
    </location>
</feature>
<evidence type="ECO:0000259" key="7">
    <source>
        <dbReference type="PROSITE" id="PS50923"/>
    </source>
</evidence>
<keyword evidence="2" id="KW-0677">Repeat</keyword>
<organism evidence="8">
    <name type="scientific">Oppiella nova</name>
    <dbReference type="NCBI Taxonomy" id="334625"/>
    <lineage>
        <taxon>Eukaryota</taxon>
        <taxon>Metazoa</taxon>
        <taxon>Ecdysozoa</taxon>
        <taxon>Arthropoda</taxon>
        <taxon>Chelicerata</taxon>
        <taxon>Arachnida</taxon>
        <taxon>Acari</taxon>
        <taxon>Acariformes</taxon>
        <taxon>Sarcoptiformes</taxon>
        <taxon>Oribatida</taxon>
        <taxon>Brachypylina</taxon>
        <taxon>Oppioidea</taxon>
        <taxon>Oppiidae</taxon>
        <taxon>Oppiella</taxon>
    </lineage>
</organism>
<evidence type="ECO:0000256" key="4">
    <source>
        <dbReference type="PROSITE-ProRule" id="PRU00302"/>
    </source>
</evidence>
<evidence type="ECO:0000313" key="8">
    <source>
        <dbReference type="EMBL" id="CAD7651672.1"/>
    </source>
</evidence>
<feature type="disulfide bond" evidence="4">
    <location>
        <begin position="201"/>
        <end position="244"/>
    </location>
</feature>
<dbReference type="InterPro" id="IPR000436">
    <property type="entry name" value="Sushi_SCR_CCP_dom"/>
</dbReference>
<feature type="domain" description="Sushi" evidence="7">
    <location>
        <begin position="266"/>
        <end position="328"/>
    </location>
</feature>
<feature type="domain" description="Sushi" evidence="7">
    <location>
        <begin position="64"/>
        <end position="139"/>
    </location>
</feature>
<dbReference type="EMBL" id="CAJPVJ010004803">
    <property type="protein sequence ID" value="CAG2168932.1"/>
    <property type="molecule type" value="Genomic_DNA"/>
</dbReference>
<dbReference type="CDD" id="cd00033">
    <property type="entry name" value="CCP"/>
    <property type="match status" value="4"/>
</dbReference>
<sequence length="481" mass="53983">MRFNEIILSVISAVLISNTLRCDSVITNVSQSELIVAQVVAKDVAKEVAQHNHITHTDRNQHLYFCGEPPQVMNGVSNLMRNQKHNVFKVGEIAIYSCDVGYEWKSGKQETQCVLSDDPSHPSHPSSPRWQPIDLICEPVRCEDPGHVEDATRRVLGDFLYNTNVNYECREGFRTIGAPFLTCKSDGTWNRAKPKCQKKRCPLLESLPNGRIVYSDVDRRTDSKLEYMCNPGFKLNAMNAIRYCRQDDSWSEVPDMNDTLLECLVVRCEPPVRPHSGLRVLPSRSKSGNSYKPGDVIIFSCDTSHKTKASSKCLADGQWSRGPPHCPERSNSCAAIGELAHGSYNTTAASKLSVVKASTRLDFYCDDSYILEGSASLTCLSSGVWNGTVPKCAFAGALRDSQSSRLTILITSIAALVVIVFVISCVVVCRWRQQQVQRRRWQQYFGHYNHRQSKTNIMLNQNEMKCFRQTPPKPTVPVTDL</sequence>
<dbReference type="SMART" id="SM00032">
    <property type="entry name" value="CCP"/>
    <property type="match status" value="5"/>
</dbReference>
<dbReference type="InterPro" id="IPR051277">
    <property type="entry name" value="SEZ6_CSMD_C4BPB_Regulators"/>
</dbReference>
<feature type="domain" description="Sushi" evidence="7">
    <location>
        <begin position="199"/>
        <end position="265"/>
    </location>
</feature>
<feature type="transmembrane region" description="Helical" evidence="5">
    <location>
        <begin position="408"/>
        <end position="431"/>
    </location>
</feature>
<feature type="chain" id="PRO_5036211425" description="Sushi domain-containing protein" evidence="6">
    <location>
        <begin position="23"/>
        <end position="481"/>
    </location>
</feature>
<dbReference type="EMBL" id="OC919628">
    <property type="protein sequence ID" value="CAD7651672.1"/>
    <property type="molecule type" value="Genomic_DNA"/>
</dbReference>
<keyword evidence="3 4" id="KW-1015">Disulfide bond</keyword>
<feature type="domain" description="Sushi" evidence="7">
    <location>
        <begin position="331"/>
        <end position="394"/>
    </location>
</feature>
<dbReference type="PROSITE" id="PS50923">
    <property type="entry name" value="SUSHI"/>
    <property type="match status" value="5"/>
</dbReference>
<keyword evidence="1 6" id="KW-0732">Signal</keyword>
<keyword evidence="5" id="KW-0472">Membrane</keyword>
<feature type="disulfide bond" evidence="4">
    <location>
        <begin position="365"/>
        <end position="392"/>
    </location>
</feature>
<protein>
    <recommendedName>
        <fullName evidence="7">Sushi domain-containing protein</fullName>
    </recommendedName>
</protein>
<keyword evidence="4" id="KW-0768">Sushi</keyword>
<evidence type="ECO:0000256" key="6">
    <source>
        <dbReference type="SAM" id="SignalP"/>
    </source>
</evidence>